<proteinExistence type="predicted"/>
<feature type="transmembrane region" description="Helical" evidence="1">
    <location>
        <begin position="32"/>
        <end position="51"/>
    </location>
</feature>
<dbReference type="Gene3D" id="2.170.120.40">
    <property type="entry name" value="YbbR-like domain"/>
    <property type="match status" value="1"/>
</dbReference>
<organism evidence="2 3">
    <name type="scientific">Coprobacter fastidiosus</name>
    <dbReference type="NCBI Taxonomy" id="1099853"/>
    <lineage>
        <taxon>Bacteria</taxon>
        <taxon>Pseudomonadati</taxon>
        <taxon>Bacteroidota</taxon>
        <taxon>Bacteroidia</taxon>
        <taxon>Bacteroidales</taxon>
        <taxon>Barnesiellaceae</taxon>
        <taxon>Coprobacter</taxon>
    </lineage>
</organism>
<comment type="caution">
    <text evidence="2">The sequence shown here is derived from an EMBL/GenBank/DDBJ whole genome shotgun (WGS) entry which is preliminary data.</text>
</comment>
<gene>
    <name evidence="2" type="ORF">DDY73_02635</name>
</gene>
<dbReference type="InterPro" id="IPR053154">
    <property type="entry name" value="c-di-AMP_regulator"/>
</dbReference>
<reference evidence="2 3" key="1">
    <citation type="journal article" date="2018" name="Nat. Biotechnol.">
        <title>A standardized bacterial taxonomy based on genome phylogeny substantially revises the tree of life.</title>
        <authorList>
            <person name="Parks D.H."/>
            <person name="Chuvochina M."/>
            <person name="Waite D.W."/>
            <person name="Rinke C."/>
            <person name="Skarshewski A."/>
            <person name="Chaumeil P.A."/>
            <person name="Hugenholtz P."/>
        </authorList>
    </citation>
    <scope>NUCLEOTIDE SEQUENCE [LARGE SCALE GENOMIC DNA]</scope>
    <source>
        <strain evidence="2">UBA11482</strain>
    </source>
</reference>
<dbReference type="PANTHER" id="PTHR37804">
    <property type="entry name" value="CDAA REGULATORY PROTEIN CDAR"/>
    <property type="match status" value="1"/>
</dbReference>
<dbReference type="PANTHER" id="PTHR37804:SF1">
    <property type="entry name" value="CDAA REGULATORY PROTEIN CDAR"/>
    <property type="match status" value="1"/>
</dbReference>
<sequence length="336" mass="38441">MKKATERYIQIKIKKWLHNAKVFFRSERSKEVITFLLFWGLSFLFWVLQSLNEEVEASFKIPIRFTNVPDKVMITNEYPQYLDIRIRDNGTTMMNYMIDRFVPVEIDFNQYQNKRGQFTISLAKLSALVRKQLKNTTGLVSISPDSLTLYYSQNRGAKFKLRLVGSVSTVPQCVINGEISSGIDSVTVYAPSYILNSIRTIETDSFALRNLSDTTVYDLSLKKIRGAKIVPDKVKIMVPVEEITMKKMTLAVKIENIPDNMTMLLFPATVEVSYMLPISHFAKVTAGDIEIGVDYRQIKNNSGNKLAVKVLKQPSFVKHLQVVPDSVEYILEEKVL</sequence>
<evidence type="ECO:0000256" key="1">
    <source>
        <dbReference type="SAM" id="Phobius"/>
    </source>
</evidence>
<evidence type="ECO:0008006" key="4">
    <source>
        <dbReference type="Google" id="ProtNLM"/>
    </source>
</evidence>
<dbReference type="AlphaFoldDB" id="A0A354M039"/>
<name>A0A354M039_9BACT</name>
<evidence type="ECO:0000313" key="3">
    <source>
        <dbReference type="Proteomes" id="UP000262954"/>
    </source>
</evidence>
<protein>
    <recommendedName>
        <fullName evidence="4">YbbR-like domain-containing protein</fullName>
    </recommendedName>
</protein>
<dbReference type="EMBL" id="DNWC01000040">
    <property type="protein sequence ID" value="HBJ07878.1"/>
    <property type="molecule type" value="Genomic_DNA"/>
</dbReference>
<accession>A0A354M039</accession>
<keyword evidence="1" id="KW-0472">Membrane</keyword>
<keyword evidence="1" id="KW-0812">Transmembrane</keyword>
<dbReference type="Proteomes" id="UP000262954">
    <property type="component" value="Unassembled WGS sequence"/>
</dbReference>
<dbReference type="Gene3D" id="2.170.120.30">
    <property type="match status" value="2"/>
</dbReference>
<evidence type="ECO:0000313" key="2">
    <source>
        <dbReference type="EMBL" id="HBJ07878.1"/>
    </source>
</evidence>
<keyword evidence="1" id="KW-1133">Transmembrane helix</keyword>